<proteinExistence type="predicted"/>
<accession>A0A9D4WAE9</accession>
<dbReference type="Gramene" id="Psat06G0400100-T1">
    <property type="protein sequence ID" value="KAI5398441.1"/>
    <property type="gene ID" value="KIW84_064001"/>
</dbReference>
<organism evidence="1 2">
    <name type="scientific">Pisum sativum</name>
    <name type="common">Garden pea</name>
    <name type="synonym">Lathyrus oleraceus</name>
    <dbReference type="NCBI Taxonomy" id="3888"/>
    <lineage>
        <taxon>Eukaryota</taxon>
        <taxon>Viridiplantae</taxon>
        <taxon>Streptophyta</taxon>
        <taxon>Embryophyta</taxon>
        <taxon>Tracheophyta</taxon>
        <taxon>Spermatophyta</taxon>
        <taxon>Magnoliopsida</taxon>
        <taxon>eudicotyledons</taxon>
        <taxon>Gunneridae</taxon>
        <taxon>Pentapetalae</taxon>
        <taxon>rosids</taxon>
        <taxon>fabids</taxon>
        <taxon>Fabales</taxon>
        <taxon>Fabaceae</taxon>
        <taxon>Papilionoideae</taxon>
        <taxon>50 kb inversion clade</taxon>
        <taxon>NPAAA clade</taxon>
        <taxon>Hologalegina</taxon>
        <taxon>IRL clade</taxon>
        <taxon>Fabeae</taxon>
        <taxon>Lathyrus</taxon>
    </lineage>
</organism>
<gene>
    <name evidence="1" type="ORF">KIW84_064001</name>
</gene>
<reference evidence="1 2" key="1">
    <citation type="journal article" date="2022" name="Nat. Genet.">
        <title>Improved pea reference genome and pan-genome highlight genomic features and evolutionary characteristics.</title>
        <authorList>
            <person name="Yang T."/>
            <person name="Liu R."/>
            <person name="Luo Y."/>
            <person name="Hu S."/>
            <person name="Wang D."/>
            <person name="Wang C."/>
            <person name="Pandey M.K."/>
            <person name="Ge S."/>
            <person name="Xu Q."/>
            <person name="Li N."/>
            <person name="Li G."/>
            <person name="Huang Y."/>
            <person name="Saxena R.K."/>
            <person name="Ji Y."/>
            <person name="Li M."/>
            <person name="Yan X."/>
            <person name="He Y."/>
            <person name="Liu Y."/>
            <person name="Wang X."/>
            <person name="Xiang C."/>
            <person name="Varshney R.K."/>
            <person name="Ding H."/>
            <person name="Gao S."/>
            <person name="Zong X."/>
        </authorList>
    </citation>
    <scope>NUCLEOTIDE SEQUENCE [LARGE SCALE GENOMIC DNA]</scope>
    <source>
        <strain evidence="1 2">cv. Zhongwan 6</strain>
    </source>
</reference>
<keyword evidence="2" id="KW-1185">Reference proteome</keyword>
<dbReference type="EMBL" id="JAMSHJ010000006">
    <property type="protein sequence ID" value="KAI5398441.1"/>
    <property type="molecule type" value="Genomic_DNA"/>
</dbReference>
<comment type="caution">
    <text evidence="1">The sequence shown here is derived from an EMBL/GenBank/DDBJ whole genome shotgun (WGS) entry which is preliminary data.</text>
</comment>
<sequence length="105" mass="12049">MEAEIVNLLWGDKEVQWIEKDAQGRPESAWKSLVVQWKKASVLKEKFKLLEAKLRIWNHEVFGKVDLGMKEAVLELNGLDQIEANDNGRVFNETVARRVSVSSKV</sequence>
<protein>
    <submittedName>
        <fullName evidence="1">Uncharacterized protein</fullName>
    </submittedName>
</protein>
<dbReference type="AlphaFoldDB" id="A0A9D4WAE9"/>
<evidence type="ECO:0000313" key="1">
    <source>
        <dbReference type="EMBL" id="KAI5398441.1"/>
    </source>
</evidence>
<dbReference type="Proteomes" id="UP001058974">
    <property type="component" value="Chromosome 6"/>
</dbReference>
<evidence type="ECO:0000313" key="2">
    <source>
        <dbReference type="Proteomes" id="UP001058974"/>
    </source>
</evidence>
<name>A0A9D4WAE9_PEA</name>